<evidence type="ECO:0000259" key="6">
    <source>
        <dbReference type="PROSITE" id="PS51083"/>
    </source>
</evidence>
<evidence type="ECO:0000256" key="2">
    <source>
        <dbReference type="ARBA" id="ARBA00022771"/>
    </source>
</evidence>
<evidence type="ECO:0000313" key="7">
    <source>
        <dbReference type="EMBL" id="RCV27967.1"/>
    </source>
</evidence>
<gene>
    <name evidence="7" type="ORF">SETIT_5G368000v2</name>
</gene>
<dbReference type="FunFam" id="3.30.60.190:FF:000003">
    <property type="entry name" value="HIT-type Zinc finger family protein"/>
    <property type="match status" value="1"/>
</dbReference>
<dbReference type="GO" id="GO:0008270">
    <property type="term" value="F:zinc ion binding"/>
    <property type="evidence" value="ECO:0007669"/>
    <property type="project" value="UniProtKB-UniRule"/>
</dbReference>
<proteinExistence type="predicted"/>
<dbReference type="PANTHER" id="PTHR13483">
    <property type="entry name" value="BOX C_D SNORNA PROTEIN 1-RELATED"/>
    <property type="match status" value="1"/>
</dbReference>
<reference evidence="7" key="1">
    <citation type="journal article" date="2012" name="Nat. Biotechnol.">
        <title>Reference genome sequence of the model plant Setaria.</title>
        <authorList>
            <person name="Bennetzen J.L."/>
            <person name="Schmutz J."/>
            <person name="Wang H."/>
            <person name="Percifield R."/>
            <person name="Hawkins J."/>
            <person name="Pontaroli A.C."/>
            <person name="Estep M."/>
            <person name="Feng L."/>
            <person name="Vaughn J.N."/>
            <person name="Grimwood J."/>
            <person name="Jenkins J."/>
            <person name="Barry K."/>
            <person name="Lindquist E."/>
            <person name="Hellsten U."/>
            <person name="Deshpande S."/>
            <person name="Wang X."/>
            <person name="Wu X."/>
            <person name="Mitros T."/>
            <person name="Triplett J."/>
            <person name="Yang X."/>
            <person name="Ye C.Y."/>
            <person name="Mauro-Herrera M."/>
            <person name="Wang L."/>
            <person name="Li P."/>
            <person name="Sharma M."/>
            <person name="Sharma R."/>
            <person name="Ronald P.C."/>
            <person name="Panaud O."/>
            <person name="Kellogg E.A."/>
            <person name="Brutnell T.P."/>
            <person name="Doust A.N."/>
            <person name="Tuskan G.A."/>
            <person name="Rokhsar D."/>
            <person name="Devos K.M."/>
        </authorList>
    </citation>
    <scope>NUCLEOTIDE SEQUENCE [LARGE SCALE GENOMIC DNA]</scope>
    <source>
        <strain evidence="7">Yugu1</strain>
    </source>
</reference>
<dbReference type="AlphaFoldDB" id="A0A368RCM1"/>
<keyword evidence="2 4" id="KW-0863">Zinc-finger</keyword>
<keyword evidence="3" id="KW-0862">Zinc</keyword>
<evidence type="ECO:0000256" key="1">
    <source>
        <dbReference type="ARBA" id="ARBA00022723"/>
    </source>
</evidence>
<evidence type="ECO:0000256" key="5">
    <source>
        <dbReference type="SAM" id="MobiDB-lite"/>
    </source>
</evidence>
<sequence>MGGGSCSVCKEAPSKYKCPSCRTPYCSVTCFKKHKAEESCQKILLQEDVSKSPLQEEVTRSSGLVGDGTKCPNDKDQHPSLSPNTTCPAKSPNTVCPTKALEVEDPSWLVDNNRLRSLAELKEIKDALRDPELQKMILKIDGSSEPEKELEKVMEGQAFRQFTDKEKIEASGQTRKSRAAHLCFSVPGWGYLVSGERNLWLLQKISVTKDIS</sequence>
<evidence type="ECO:0000256" key="3">
    <source>
        <dbReference type="ARBA" id="ARBA00022833"/>
    </source>
</evidence>
<dbReference type="PROSITE" id="PS51083">
    <property type="entry name" value="ZF_HIT"/>
    <property type="match status" value="1"/>
</dbReference>
<feature type="region of interest" description="Disordered" evidence="5">
    <location>
        <begin position="51"/>
        <end position="89"/>
    </location>
</feature>
<dbReference type="EMBL" id="CM003532">
    <property type="protein sequence ID" value="RCV27967.1"/>
    <property type="molecule type" value="Genomic_DNA"/>
</dbReference>
<dbReference type="Pfam" id="PF04438">
    <property type="entry name" value="zf-HIT"/>
    <property type="match status" value="1"/>
</dbReference>
<organism evidence="7">
    <name type="scientific">Setaria italica</name>
    <name type="common">Foxtail millet</name>
    <name type="synonym">Panicum italicum</name>
    <dbReference type="NCBI Taxonomy" id="4555"/>
    <lineage>
        <taxon>Eukaryota</taxon>
        <taxon>Viridiplantae</taxon>
        <taxon>Streptophyta</taxon>
        <taxon>Embryophyta</taxon>
        <taxon>Tracheophyta</taxon>
        <taxon>Spermatophyta</taxon>
        <taxon>Magnoliopsida</taxon>
        <taxon>Liliopsida</taxon>
        <taxon>Poales</taxon>
        <taxon>Poaceae</taxon>
        <taxon>PACMAD clade</taxon>
        <taxon>Panicoideae</taxon>
        <taxon>Panicodae</taxon>
        <taxon>Paniceae</taxon>
        <taxon>Cenchrinae</taxon>
        <taxon>Setaria</taxon>
    </lineage>
</organism>
<dbReference type="STRING" id="4555.A0A368RCM1"/>
<protein>
    <recommendedName>
        <fullName evidence="6">HIT-type domain-containing protein</fullName>
    </recommendedName>
</protein>
<dbReference type="PANTHER" id="PTHR13483:SF11">
    <property type="entry name" value="ZINC FINGER HIT DOMAIN-CONTAINING PROTEIN 3"/>
    <property type="match status" value="1"/>
</dbReference>
<name>A0A368RCM1_SETIT</name>
<accession>A0A368RCM1</accession>
<keyword evidence="1" id="KW-0479">Metal-binding</keyword>
<feature type="domain" description="HIT-type" evidence="6">
    <location>
        <begin position="6"/>
        <end position="40"/>
    </location>
</feature>
<dbReference type="SUPFAM" id="SSF144232">
    <property type="entry name" value="HIT/MYND zinc finger-like"/>
    <property type="match status" value="1"/>
</dbReference>
<dbReference type="InterPro" id="IPR007529">
    <property type="entry name" value="Znf_HIT"/>
</dbReference>
<reference evidence="7" key="2">
    <citation type="submission" date="2015-07" db="EMBL/GenBank/DDBJ databases">
        <authorList>
            <person name="Noorani M."/>
        </authorList>
    </citation>
    <scope>NUCLEOTIDE SEQUENCE</scope>
    <source>
        <strain evidence="7">Yugu1</strain>
    </source>
</reference>
<dbReference type="CDD" id="cd23024">
    <property type="entry name" value="zf-HIT_ZNHIT2-3"/>
    <property type="match status" value="1"/>
</dbReference>
<dbReference type="OrthoDB" id="18412at2759"/>
<dbReference type="InterPro" id="IPR051639">
    <property type="entry name" value="BCD1"/>
</dbReference>
<evidence type="ECO:0000256" key="4">
    <source>
        <dbReference type="PROSITE-ProRule" id="PRU00453"/>
    </source>
</evidence>
<feature type="compositionally biased region" description="Polar residues" evidence="5">
    <location>
        <begin position="79"/>
        <end position="89"/>
    </location>
</feature>
<dbReference type="Gene3D" id="3.30.60.190">
    <property type="match status" value="1"/>
</dbReference>